<gene>
    <name evidence="7" type="ORF">SAMN04488568_102192</name>
</gene>
<reference evidence="7 8" key="1">
    <citation type="submission" date="2016-10" db="EMBL/GenBank/DDBJ databases">
        <authorList>
            <person name="de Groot N.N."/>
        </authorList>
    </citation>
    <scope>NUCLEOTIDE SEQUENCE [LARGE SCALE GENOMIC DNA]</scope>
    <source>
        <strain evidence="7 8">DSM 16077</strain>
    </source>
</reference>
<keyword evidence="5" id="KW-0949">S-adenosyl-L-methionine</keyword>
<sequence>MLEKQEILYVAAEAYKRSGLVLSADKGYLLESRLAPLARAEGYASIEALISAARREGSDRLLWAITEALATHETFFFRDNTPFDLFKQDILPVLSRARGNAGVLRIWCAACSSGQEPYSLAMLLEEERARLGGLRVEIVATDMAPRVLEKAKAGLYSQFEVQRGLAIQRLVTHFDQTGDQWRIKPNIRQMVNFQKQNLLENFASMGKFDVIFCRNVLIYFDAESKKKVLSRLSQQTASDGYLVMGAAETVVGLSSDYVPVEGRRGLYTQVGNAALKTAAA</sequence>
<dbReference type="InterPro" id="IPR029063">
    <property type="entry name" value="SAM-dependent_MTases_sf"/>
</dbReference>
<comment type="catalytic activity">
    <reaction evidence="1">
        <text>L-glutamyl-[protein] + S-adenosyl-L-methionine = [protein]-L-glutamate 5-O-methyl ester + S-adenosyl-L-homocysteine</text>
        <dbReference type="Rhea" id="RHEA:24452"/>
        <dbReference type="Rhea" id="RHEA-COMP:10208"/>
        <dbReference type="Rhea" id="RHEA-COMP:10311"/>
        <dbReference type="ChEBI" id="CHEBI:29973"/>
        <dbReference type="ChEBI" id="CHEBI:57856"/>
        <dbReference type="ChEBI" id="CHEBI:59789"/>
        <dbReference type="ChEBI" id="CHEBI:82795"/>
        <dbReference type="EC" id="2.1.1.80"/>
    </reaction>
</comment>
<evidence type="ECO:0000256" key="2">
    <source>
        <dbReference type="ARBA" id="ARBA00012534"/>
    </source>
</evidence>
<dbReference type="EMBL" id="FNHG01000002">
    <property type="protein sequence ID" value="SDL80606.1"/>
    <property type="molecule type" value="Genomic_DNA"/>
</dbReference>
<accession>A0A1G9N215</accession>
<dbReference type="SMART" id="SM00138">
    <property type="entry name" value="MeTrc"/>
    <property type="match status" value="1"/>
</dbReference>
<keyword evidence="3 7" id="KW-0489">Methyltransferase</keyword>
<dbReference type="InterPro" id="IPR022642">
    <property type="entry name" value="CheR_C"/>
</dbReference>
<dbReference type="PANTHER" id="PTHR24422">
    <property type="entry name" value="CHEMOTAXIS PROTEIN METHYLTRANSFERASE"/>
    <property type="match status" value="1"/>
</dbReference>
<dbReference type="PROSITE" id="PS50123">
    <property type="entry name" value="CHER"/>
    <property type="match status" value="1"/>
</dbReference>
<dbReference type="InterPro" id="IPR022641">
    <property type="entry name" value="CheR_N"/>
</dbReference>
<name>A0A1G9N215_9PROT</name>
<evidence type="ECO:0000313" key="8">
    <source>
        <dbReference type="Proteomes" id="UP000199759"/>
    </source>
</evidence>
<dbReference type="AlphaFoldDB" id="A0A1G9N215"/>
<dbReference type="InterPro" id="IPR036804">
    <property type="entry name" value="CheR_N_sf"/>
</dbReference>
<dbReference type="SUPFAM" id="SSF47757">
    <property type="entry name" value="Chemotaxis receptor methyltransferase CheR, N-terminal domain"/>
    <property type="match status" value="1"/>
</dbReference>
<dbReference type="SUPFAM" id="SSF53335">
    <property type="entry name" value="S-adenosyl-L-methionine-dependent methyltransferases"/>
    <property type="match status" value="1"/>
</dbReference>
<evidence type="ECO:0000256" key="3">
    <source>
        <dbReference type="ARBA" id="ARBA00022603"/>
    </source>
</evidence>
<evidence type="ECO:0000313" key="7">
    <source>
        <dbReference type="EMBL" id="SDL80606.1"/>
    </source>
</evidence>
<dbReference type="InterPro" id="IPR000780">
    <property type="entry name" value="CheR_MeTrfase"/>
</dbReference>
<evidence type="ECO:0000256" key="1">
    <source>
        <dbReference type="ARBA" id="ARBA00001541"/>
    </source>
</evidence>
<dbReference type="EC" id="2.1.1.80" evidence="2"/>
<feature type="domain" description="CheR-type methyltransferase" evidence="6">
    <location>
        <begin position="1"/>
        <end position="280"/>
    </location>
</feature>
<protein>
    <recommendedName>
        <fullName evidence="2">protein-glutamate O-methyltransferase</fullName>
        <ecNumber evidence="2">2.1.1.80</ecNumber>
    </recommendedName>
</protein>
<evidence type="ECO:0000256" key="5">
    <source>
        <dbReference type="ARBA" id="ARBA00022691"/>
    </source>
</evidence>
<dbReference type="Gene3D" id="3.40.50.150">
    <property type="entry name" value="Vaccinia Virus protein VP39"/>
    <property type="match status" value="1"/>
</dbReference>
<dbReference type="Proteomes" id="UP000199759">
    <property type="component" value="Unassembled WGS sequence"/>
</dbReference>
<dbReference type="RefSeq" id="WP_091766379.1">
    <property type="nucleotide sequence ID" value="NZ_FNHG01000002.1"/>
</dbReference>
<dbReference type="Pfam" id="PF01739">
    <property type="entry name" value="CheR"/>
    <property type="match status" value="1"/>
</dbReference>
<dbReference type="Pfam" id="PF03705">
    <property type="entry name" value="CheR_N"/>
    <property type="match status" value="1"/>
</dbReference>
<dbReference type="GO" id="GO:0008983">
    <property type="term" value="F:protein-glutamate O-methyltransferase activity"/>
    <property type="evidence" value="ECO:0007669"/>
    <property type="project" value="UniProtKB-EC"/>
</dbReference>
<dbReference type="PRINTS" id="PR00996">
    <property type="entry name" value="CHERMTFRASE"/>
</dbReference>
<proteinExistence type="predicted"/>
<keyword evidence="4 7" id="KW-0808">Transferase</keyword>
<organism evidence="7 8">
    <name type="scientific">Maricaulis salignorans</name>
    <dbReference type="NCBI Taxonomy" id="144026"/>
    <lineage>
        <taxon>Bacteria</taxon>
        <taxon>Pseudomonadati</taxon>
        <taxon>Pseudomonadota</taxon>
        <taxon>Alphaproteobacteria</taxon>
        <taxon>Maricaulales</taxon>
        <taxon>Maricaulaceae</taxon>
        <taxon>Maricaulis</taxon>
    </lineage>
</organism>
<dbReference type="InterPro" id="IPR050903">
    <property type="entry name" value="Bact_Chemotaxis_MeTrfase"/>
</dbReference>
<evidence type="ECO:0000259" key="6">
    <source>
        <dbReference type="PROSITE" id="PS50123"/>
    </source>
</evidence>
<dbReference type="GO" id="GO:0032259">
    <property type="term" value="P:methylation"/>
    <property type="evidence" value="ECO:0007669"/>
    <property type="project" value="UniProtKB-KW"/>
</dbReference>
<dbReference type="PANTHER" id="PTHR24422:SF21">
    <property type="entry name" value="CHEMOTAXIS PROTEIN METHYLTRANSFERASE 1"/>
    <property type="match status" value="1"/>
</dbReference>
<dbReference type="Gene3D" id="1.10.155.10">
    <property type="entry name" value="Chemotaxis receptor methyltransferase CheR, N-terminal domain"/>
    <property type="match status" value="1"/>
</dbReference>
<evidence type="ECO:0000256" key="4">
    <source>
        <dbReference type="ARBA" id="ARBA00022679"/>
    </source>
</evidence>
<keyword evidence="8" id="KW-1185">Reference proteome</keyword>
<dbReference type="OrthoDB" id="9816309at2"/>
<dbReference type="STRING" id="144026.SAMN04488568_102192"/>